<dbReference type="FunFam" id="3.40.50.300:FF:000366">
    <property type="entry name" value="GTPase, IMAP family member 2"/>
    <property type="match status" value="1"/>
</dbReference>
<evidence type="ECO:0000313" key="6">
    <source>
        <dbReference type="Ensembl" id="ENSORLP00015026537.1"/>
    </source>
</evidence>
<evidence type="ECO:0000313" key="7">
    <source>
        <dbReference type="Proteomes" id="UP000265200"/>
    </source>
</evidence>
<reference evidence="6" key="3">
    <citation type="submission" date="2025-08" db="UniProtKB">
        <authorList>
            <consortium name="Ensembl"/>
        </authorList>
    </citation>
    <scope>IDENTIFICATION</scope>
    <source>
        <strain evidence="6">HSOK</strain>
    </source>
</reference>
<dbReference type="Ensembl" id="ENSORLT00015002623.1">
    <property type="protein sequence ID" value="ENSORLP00015026537.1"/>
    <property type="gene ID" value="ENSORLG00015008198.1"/>
</dbReference>
<feature type="region of interest" description="Disordered" evidence="4">
    <location>
        <begin position="292"/>
        <end position="313"/>
    </location>
</feature>
<dbReference type="GO" id="GO:0005525">
    <property type="term" value="F:GTP binding"/>
    <property type="evidence" value="ECO:0007669"/>
    <property type="project" value="UniProtKB-KW"/>
</dbReference>
<proteinExistence type="inferred from homology"/>
<evidence type="ECO:0000256" key="3">
    <source>
        <dbReference type="ARBA" id="ARBA00023134"/>
    </source>
</evidence>
<dbReference type="AlphaFoldDB" id="A0A3P9J2S8"/>
<evidence type="ECO:0000256" key="4">
    <source>
        <dbReference type="SAM" id="MobiDB-lite"/>
    </source>
</evidence>
<keyword evidence="2" id="KW-0547">Nucleotide-binding</keyword>
<dbReference type="InterPro" id="IPR006703">
    <property type="entry name" value="G_AIG1"/>
</dbReference>
<dbReference type="PANTHER" id="PTHR10903">
    <property type="entry name" value="GTPASE, IMAP FAMILY MEMBER-RELATED"/>
    <property type="match status" value="1"/>
</dbReference>
<protein>
    <recommendedName>
        <fullName evidence="5">AIG1-type G domain-containing protein</fullName>
    </recommendedName>
</protein>
<reference key="1">
    <citation type="journal article" date="2007" name="Nature">
        <title>The medaka draft genome and insights into vertebrate genome evolution.</title>
        <authorList>
            <person name="Kasahara M."/>
            <person name="Naruse K."/>
            <person name="Sasaki S."/>
            <person name="Nakatani Y."/>
            <person name="Qu W."/>
            <person name="Ahsan B."/>
            <person name="Yamada T."/>
            <person name="Nagayasu Y."/>
            <person name="Doi K."/>
            <person name="Kasai Y."/>
            <person name="Jindo T."/>
            <person name="Kobayashi D."/>
            <person name="Shimada A."/>
            <person name="Toyoda A."/>
            <person name="Kuroki Y."/>
            <person name="Fujiyama A."/>
            <person name="Sasaki T."/>
            <person name="Shimizu A."/>
            <person name="Asakawa S."/>
            <person name="Shimizu N."/>
            <person name="Hashimoto S."/>
            <person name="Yang J."/>
            <person name="Lee Y."/>
            <person name="Matsushima K."/>
            <person name="Sugano S."/>
            <person name="Sakaizumi M."/>
            <person name="Narita T."/>
            <person name="Ohishi K."/>
            <person name="Haga S."/>
            <person name="Ohta F."/>
            <person name="Nomoto H."/>
            <person name="Nogata K."/>
            <person name="Morishita T."/>
            <person name="Endo T."/>
            <person name="Shin-I T."/>
            <person name="Takeda H."/>
            <person name="Morishita S."/>
            <person name="Kohara Y."/>
        </authorList>
    </citation>
    <scope>NUCLEOTIDE SEQUENCE [LARGE SCALE GENOMIC DNA]</scope>
    <source>
        <strain>Hd-rR</strain>
    </source>
</reference>
<feature type="domain" description="AIG1-type G" evidence="5">
    <location>
        <begin position="15"/>
        <end position="216"/>
    </location>
</feature>
<evidence type="ECO:0000256" key="2">
    <source>
        <dbReference type="ARBA" id="ARBA00022741"/>
    </source>
</evidence>
<dbReference type="InterPro" id="IPR027417">
    <property type="entry name" value="P-loop_NTPase"/>
</dbReference>
<evidence type="ECO:0000259" key="5">
    <source>
        <dbReference type="PROSITE" id="PS51720"/>
    </source>
</evidence>
<accession>A0A3P9J2S8</accession>
<feature type="region of interest" description="Disordered" evidence="4">
    <location>
        <begin position="332"/>
        <end position="358"/>
    </location>
</feature>
<feature type="region of interest" description="Disordered" evidence="4">
    <location>
        <begin position="207"/>
        <end position="260"/>
    </location>
</feature>
<comment type="similarity">
    <text evidence="1">Belongs to the TRAFAC class TrmE-Era-EngA-EngB-Septin-like GTPase superfamily. AIG1/Toc34/Toc159-like paraseptin GTPase family. IAN subfamily.</text>
</comment>
<name>A0A3P9J2S8_ORYLA</name>
<dbReference type="PANTHER" id="PTHR10903:SF167">
    <property type="entry name" value="GTPASE IMAP FAMILY MEMBER 6-RELATED"/>
    <property type="match status" value="1"/>
</dbReference>
<dbReference type="InterPro" id="IPR045058">
    <property type="entry name" value="GIMA/IAN/Toc"/>
</dbReference>
<reference evidence="6 7" key="2">
    <citation type="submission" date="2017-04" db="EMBL/GenBank/DDBJ databases">
        <title>CpG methylation of centromeres and impact of large insertions on vertebrate speciation.</title>
        <authorList>
            <person name="Ichikawa K."/>
            <person name="Yoshimura J."/>
            <person name="Morishita S."/>
        </authorList>
    </citation>
    <scope>NUCLEOTIDE SEQUENCE</scope>
    <source>
        <strain evidence="6 7">HSOK</strain>
    </source>
</reference>
<dbReference type="PROSITE" id="PS51720">
    <property type="entry name" value="G_AIG1"/>
    <property type="match status" value="1"/>
</dbReference>
<dbReference type="SUPFAM" id="SSF52540">
    <property type="entry name" value="P-loop containing nucleoside triphosphate hydrolases"/>
    <property type="match status" value="1"/>
</dbReference>
<feature type="compositionally biased region" description="Acidic residues" evidence="4">
    <location>
        <begin position="216"/>
        <end position="260"/>
    </location>
</feature>
<reference evidence="6" key="4">
    <citation type="submission" date="2025-09" db="UniProtKB">
        <authorList>
            <consortium name="Ensembl"/>
        </authorList>
    </citation>
    <scope>IDENTIFICATION</scope>
    <source>
        <strain evidence="6">HSOK</strain>
    </source>
</reference>
<dbReference type="Pfam" id="PF04548">
    <property type="entry name" value="AIG1"/>
    <property type="match status" value="1"/>
</dbReference>
<feature type="compositionally biased region" description="Acidic residues" evidence="4">
    <location>
        <begin position="293"/>
        <end position="311"/>
    </location>
</feature>
<sequence length="450" mass="51196">MSGMSENKRQNFNSSSDLRLFLLGNIGCGKTSSANTILNQPSSRSADDPKSCNLREAFTDGRRVALVEAPRWYWAGEKVDDSVRKETEQAVALMEPGPHAVLLLIPVNQFTEMESRVPSELREMFGQEVLDHTLVLLTCGDYLMGKSVEEYLQKEDPGLRQIIKGCGGNFHVLNNRNPKDREQVRELLEKVDRMVVKNGVFNMKTAETRQLKSQIEEQEEEQEQEEEEEQEQEEEEQEQEEEEEEQEQEEEEQEQEEEEDERYLLGLMQDQLLGRSETLALNRILGTGALEVVVEEEEEEDNDDDDGEEKEEPIVPLKMRNVEQVINKRDGSMGEARVPNGFPSSQEPELQSHSKSFDDPQLNSTLSSLKAGTCQCTRGTLLTFPRLQTTHNSECNSSYFPVDGGLLSKISEIVTSSSRFLNFVILCYSFTLFTLVNVKVFHVSLNFICS</sequence>
<dbReference type="Proteomes" id="UP000265200">
    <property type="component" value="Chromosome 1"/>
</dbReference>
<dbReference type="Gene3D" id="3.40.50.300">
    <property type="entry name" value="P-loop containing nucleotide triphosphate hydrolases"/>
    <property type="match status" value="1"/>
</dbReference>
<evidence type="ECO:0000256" key="1">
    <source>
        <dbReference type="ARBA" id="ARBA00008535"/>
    </source>
</evidence>
<keyword evidence="3" id="KW-0342">GTP-binding</keyword>
<organism evidence="6 7">
    <name type="scientific">Oryzias latipes</name>
    <name type="common">Japanese rice fish</name>
    <name type="synonym">Japanese killifish</name>
    <dbReference type="NCBI Taxonomy" id="8090"/>
    <lineage>
        <taxon>Eukaryota</taxon>
        <taxon>Metazoa</taxon>
        <taxon>Chordata</taxon>
        <taxon>Craniata</taxon>
        <taxon>Vertebrata</taxon>
        <taxon>Euteleostomi</taxon>
        <taxon>Actinopterygii</taxon>
        <taxon>Neopterygii</taxon>
        <taxon>Teleostei</taxon>
        <taxon>Neoteleostei</taxon>
        <taxon>Acanthomorphata</taxon>
        <taxon>Ovalentaria</taxon>
        <taxon>Atherinomorphae</taxon>
        <taxon>Beloniformes</taxon>
        <taxon>Adrianichthyidae</taxon>
        <taxon>Oryziinae</taxon>
        <taxon>Oryzias</taxon>
    </lineage>
</organism>